<dbReference type="Pfam" id="PF12215">
    <property type="entry name" value="Glyco_hydr_116N"/>
    <property type="match status" value="1"/>
</dbReference>
<evidence type="ECO:0000259" key="1">
    <source>
        <dbReference type="Pfam" id="PF04685"/>
    </source>
</evidence>
<dbReference type="OrthoDB" id="6019999at2759"/>
<reference evidence="3" key="1">
    <citation type="submission" date="2022-11" db="UniProtKB">
        <authorList>
            <consortium name="EnsemblMetazoa"/>
        </authorList>
    </citation>
    <scope>IDENTIFICATION</scope>
</reference>
<evidence type="ECO:0000313" key="3">
    <source>
        <dbReference type="EnsemblMetazoa" id="XP_020915051.1"/>
    </source>
</evidence>
<dbReference type="GO" id="GO:0008422">
    <property type="term" value="F:beta-glucosidase activity"/>
    <property type="evidence" value="ECO:0007669"/>
    <property type="project" value="TreeGrafter"/>
</dbReference>
<dbReference type="InterPro" id="IPR012341">
    <property type="entry name" value="6hp_glycosidase-like_sf"/>
</dbReference>
<dbReference type="GeneID" id="110252569"/>
<dbReference type="PANTHER" id="PTHR12654:SF4">
    <property type="entry name" value="PB1 DOMAIN-CONTAINING PROTEIN"/>
    <property type="match status" value="1"/>
</dbReference>
<organism evidence="3 4">
    <name type="scientific">Exaiptasia diaphana</name>
    <name type="common">Tropical sea anemone</name>
    <name type="synonym">Aiptasia pulchella</name>
    <dbReference type="NCBI Taxonomy" id="2652724"/>
    <lineage>
        <taxon>Eukaryota</taxon>
        <taxon>Metazoa</taxon>
        <taxon>Cnidaria</taxon>
        <taxon>Anthozoa</taxon>
        <taxon>Hexacorallia</taxon>
        <taxon>Actiniaria</taxon>
        <taxon>Aiptasiidae</taxon>
        <taxon>Exaiptasia</taxon>
    </lineage>
</organism>
<dbReference type="Gene3D" id="1.50.10.10">
    <property type="match status" value="1"/>
</dbReference>
<name>A0A913Y6C5_EXADI</name>
<dbReference type="GO" id="GO:0005975">
    <property type="term" value="P:carbohydrate metabolic process"/>
    <property type="evidence" value="ECO:0007669"/>
    <property type="project" value="InterPro"/>
</dbReference>
<accession>A0A913Y6C5</accession>
<dbReference type="InterPro" id="IPR008928">
    <property type="entry name" value="6-hairpin_glycosidase_sf"/>
</dbReference>
<proteinExistence type="predicted"/>
<dbReference type="Pfam" id="PF04685">
    <property type="entry name" value="DUF608"/>
    <property type="match status" value="1"/>
</dbReference>
<dbReference type="RefSeq" id="XP_020915051.1">
    <property type="nucleotide sequence ID" value="XM_021059392.2"/>
</dbReference>
<dbReference type="InterPro" id="IPR024462">
    <property type="entry name" value="GH116_N"/>
</dbReference>
<dbReference type="KEGG" id="epa:110252569"/>
<dbReference type="Proteomes" id="UP000887567">
    <property type="component" value="Unplaced"/>
</dbReference>
<evidence type="ECO:0008006" key="5">
    <source>
        <dbReference type="Google" id="ProtNLM"/>
    </source>
</evidence>
<dbReference type="OMA" id="MASYGVF"/>
<dbReference type="EnsemblMetazoa" id="XM_021059392.2">
    <property type="protein sequence ID" value="XP_020915051.1"/>
    <property type="gene ID" value="LOC110252569"/>
</dbReference>
<dbReference type="InterPro" id="IPR006775">
    <property type="entry name" value="GH116_catalytic"/>
</dbReference>
<dbReference type="SUPFAM" id="SSF48208">
    <property type="entry name" value="Six-hairpin glycosidases"/>
    <property type="match status" value="1"/>
</dbReference>
<sequence length="1034" mass="116625">MYRTRREVFSDNTCFKMSDKLDIHVHICMYSPDQQHTVEKSILLRENKDISWSDVVKLFEKQVSHKENAWFFQYFDDEQDMIFGKTELEWKEAINTGCELQGNRNTLHISAFPMKSNNKERSSISGCCSKICGDFCRPIPEPPPLYDTIPNKVTNMNQSEYKYSNEALRAVALPLGGLGGGNIALAGDGGLRQWQICNEVNHLGIAPDSFFAIRVDQGSTSKAVALQSDTWYNQEGFVPAAYITDHVVPEASKQLLSDIPGIKTLEITAKYPIAEVDYLSDEVPVQIHLEAFSPTIPLDSKNSALPVVIFNFTVTNTGKEEAKVSLLGSLQNIAGWDGTSDITSEVHNAGYGGNINSLIQNSDMYGIDMYNPTLPEKINSNGHVGITVMPKDGDKLSCELQYSSVKEMWEHFTKDALVGQGQTGPSPPGTTWNGALWCTRTLQPNTSEIFTFFLAWHFPHRYVDWNQPGLEYSNPNSAFFIGNQYSNFWKDIKEVLTYTAVNLDNLTSFTRSFRDSMFEATLPWQLIDSAAGRISVLKSPTCMWNADGNFYAFEGCSEKKGCCPLNCTHVWNYEMALAKCYPDLEQTMRNVDLNEQITPHDVIPSRTIVPLVLRRIWTYWDNYSIDQSSTTICVDGEIGTVLKMYREVRQGAPHEWFNKLWPKVKKIMSRWMTQLDNGQGVITGPQPNTYDCAIYGINVYIGGYYLAALRAAEEMAKLQGEMDLAAIYHERFLSGRDQLDTRCFNGKWYTQIVDPKNQVNEVADGTWVDCLVGQWWAHSLGLGYILKKENIQSTLQNVFVRNHVDSFNPATQKPRQFFDQRDAGLTICVFPDKVPEKPLVYYSEGAWSGLEYEFAALCLYEGLNDIAIHVLTDTRNKYDGTRRSPWNEIECGDHYARPMSSFLLFETASGQDWNFDKGDPSFVNLRFAPRINECDFRGFFILGCCWGQYVQKGDVGLINGRIQLTVSFGELRLSELSFVSCASKITASCTDGENIENFSVQTLKKNGQVIVRMPKNSTGPIIKSGSSLILELSG</sequence>
<evidence type="ECO:0000313" key="4">
    <source>
        <dbReference type="Proteomes" id="UP000887567"/>
    </source>
</evidence>
<evidence type="ECO:0000259" key="2">
    <source>
        <dbReference type="Pfam" id="PF12215"/>
    </source>
</evidence>
<keyword evidence="4" id="KW-1185">Reference proteome</keyword>
<dbReference type="AlphaFoldDB" id="A0A913Y6C5"/>
<dbReference type="PANTHER" id="PTHR12654">
    <property type="entry name" value="BILE ACID BETA-GLUCOSIDASE-RELATED"/>
    <property type="match status" value="1"/>
</dbReference>
<feature type="domain" description="Glycosyl-hydrolase family 116 N-terminal" evidence="2">
    <location>
        <begin position="172"/>
        <end position="504"/>
    </location>
</feature>
<feature type="domain" description="Glycosyl-hydrolase family 116 catalytic region" evidence="1">
    <location>
        <begin position="596"/>
        <end position="902"/>
    </location>
</feature>
<dbReference type="InterPro" id="IPR052566">
    <property type="entry name" value="Non-lysos_glucosylceramidase"/>
</dbReference>
<protein>
    <recommendedName>
        <fullName evidence="5">Glucosylceramidase</fullName>
    </recommendedName>
</protein>